<sequence>MMFLILRIAANNVPVGSILEWNEEMVNGEARRWWCTVFFLATQHVGSLYYRIPAVNFDTTPKKRSDRMTSTKPSRREQVNGKPHAQENRRPWALKTWITRLRR</sequence>
<evidence type="ECO:0000313" key="2">
    <source>
        <dbReference type="EMBL" id="QBM91343.1"/>
    </source>
</evidence>
<keyword evidence="2" id="KW-0614">Plasmid</keyword>
<organism evidence="2">
    <name type="scientific">Salmonella sp</name>
    <dbReference type="NCBI Taxonomy" id="599"/>
    <lineage>
        <taxon>Bacteria</taxon>
        <taxon>Pseudomonadati</taxon>
        <taxon>Pseudomonadota</taxon>
        <taxon>Gammaproteobacteria</taxon>
        <taxon>Enterobacterales</taxon>
        <taxon>Enterobacteriaceae</taxon>
        <taxon>Salmonella</taxon>
    </lineage>
</organism>
<gene>
    <name evidence="2" type="ORF">NNIBIDOC_00010</name>
</gene>
<geneLocation type="plasmid" evidence="2">
    <name>pSa1423-90k</name>
</geneLocation>
<dbReference type="RefSeq" id="WP_225312436.1">
    <property type="nucleotide sequence ID" value="NZ_MK356557.1"/>
</dbReference>
<name>A0A482ET46_SALSP</name>
<accession>A0A482ET46</accession>
<protein>
    <submittedName>
        <fullName evidence="2">Uncharacterized protein</fullName>
    </submittedName>
</protein>
<proteinExistence type="predicted"/>
<feature type="compositionally biased region" description="Basic and acidic residues" evidence="1">
    <location>
        <begin position="61"/>
        <end position="90"/>
    </location>
</feature>
<feature type="region of interest" description="Disordered" evidence="1">
    <location>
        <begin position="61"/>
        <end position="91"/>
    </location>
</feature>
<reference evidence="2" key="1">
    <citation type="submission" date="2019-01" db="EMBL/GenBank/DDBJ databases">
        <title>Salmonella strain 1423 plasmid sequences.</title>
        <authorList>
            <person name="Chen K."/>
            <person name="Chen S."/>
        </authorList>
    </citation>
    <scope>NUCLEOTIDE SEQUENCE</scope>
    <source>
        <strain evidence="2">Sa1423</strain>
        <plasmid evidence="2">pSa1423-90k</plasmid>
    </source>
</reference>
<dbReference type="EMBL" id="MK356557">
    <property type="protein sequence ID" value="QBM91343.1"/>
    <property type="molecule type" value="Genomic_DNA"/>
</dbReference>
<dbReference type="AlphaFoldDB" id="A0A482ET46"/>
<evidence type="ECO:0000256" key="1">
    <source>
        <dbReference type="SAM" id="MobiDB-lite"/>
    </source>
</evidence>